<accession>A0A1I7M801</accession>
<reference evidence="3" key="1">
    <citation type="submission" date="2016-10" db="EMBL/GenBank/DDBJ databases">
        <authorList>
            <person name="de Groot N.N."/>
        </authorList>
    </citation>
    <scope>NUCLEOTIDE SEQUENCE [LARGE SCALE GENOMIC DNA]</scope>
    <source>
        <strain evidence="3">CGMCC 1.11014</strain>
    </source>
</reference>
<evidence type="ECO:0000313" key="4">
    <source>
        <dbReference type="Proteomes" id="UP000199391"/>
    </source>
</evidence>
<sequence length="59" mass="6715">MFYNADGQMMSMLSSWTNIDRADAYTQGDTGGSWFRTDDLRNLRALVDELTIQITHGVK</sequence>
<proteinExistence type="predicted"/>
<dbReference type="EMBL" id="FPBO01000087">
    <property type="protein sequence ID" value="SFV18030.1"/>
    <property type="molecule type" value="Genomic_DNA"/>
</dbReference>
<evidence type="ECO:0000313" key="2">
    <source>
        <dbReference type="EMBL" id="SFV18030.1"/>
    </source>
</evidence>
<dbReference type="EMBL" id="FPBO01000068">
    <property type="protein sequence ID" value="SFV17617.1"/>
    <property type="molecule type" value="Genomic_DNA"/>
</dbReference>
<evidence type="ECO:0000313" key="3">
    <source>
        <dbReference type="EMBL" id="SFV18065.1"/>
    </source>
</evidence>
<evidence type="ECO:0000313" key="1">
    <source>
        <dbReference type="EMBL" id="SFV17617.1"/>
    </source>
</evidence>
<dbReference type="AlphaFoldDB" id="A0A1I7M801"/>
<dbReference type="EMBL" id="FPBO01000092">
    <property type="protein sequence ID" value="SFV18065.1"/>
    <property type="molecule type" value="Genomic_DNA"/>
</dbReference>
<reference evidence="4" key="2">
    <citation type="submission" date="2016-10" db="EMBL/GenBank/DDBJ databases">
        <authorList>
            <person name="Varghese N."/>
            <person name="Submissions S."/>
        </authorList>
    </citation>
    <scope>NUCLEOTIDE SEQUENCE [LARGE SCALE GENOMIC DNA]</scope>
    <source>
        <strain evidence="4">CGMCC 1.11014</strain>
    </source>
</reference>
<gene>
    <name evidence="1" type="ORF">SAMN05216552_10681</name>
    <name evidence="2" type="ORF">SAMN05216552_10871</name>
    <name evidence="3" type="ORF">SAMN05216552_10921</name>
</gene>
<organism evidence="3 4">
    <name type="scientific">Pseudoduganella namucuonensis</name>
    <dbReference type="NCBI Taxonomy" id="1035707"/>
    <lineage>
        <taxon>Bacteria</taxon>
        <taxon>Pseudomonadati</taxon>
        <taxon>Pseudomonadota</taxon>
        <taxon>Betaproteobacteria</taxon>
        <taxon>Burkholderiales</taxon>
        <taxon>Oxalobacteraceae</taxon>
        <taxon>Telluria group</taxon>
        <taxon>Pseudoduganella</taxon>
    </lineage>
</organism>
<protein>
    <submittedName>
        <fullName evidence="3">Uncharacterized protein</fullName>
    </submittedName>
</protein>
<dbReference type="STRING" id="1035707.SAMN05216552_10681"/>
<dbReference type="Proteomes" id="UP000199391">
    <property type="component" value="Unassembled WGS sequence"/>
</dbReference>
<keyword evidence="4" id="KW-1185">Reference proteome</keyword>
<dbReference type="Pfam" id="PF17342">
    <property type="entry name" value="DUF5372"/>
    <property type="match status" value="1"/>
</dbReference>
<dbReference type="InterPro" id="IPR035315">
    <property type="entry name" value="DUF5372"/>
</dbReference>
<name>A0A1I7M801_9BURK</name>